<keyword evidence="4" id="KW-1185">Reference proteome</keyword>
<protein>
    <recommendedName>
        <fullName evidence="2">Reverse transcriptase zinc-binding domain-containing protein</fullName>
    </recommendedName>
</protein>
<name>A0AAE0CU88_9ROSI</name>
<dbReference type="PANTHER" id="PTHR46890">
    <property type="entry name" value="NON-LTR RETROLELEMENT REVERSE TRANSCRIPTASE-LIKE PROTEIN-RELATED"/>
    <property type="match status" value="1"/>
</dbReference>
<gene>
    <name evidence="3" type="ORF">Ddye_001692</name>
</gene>
<reference evidence="3" key="1">
    <citation type="journal article" date="2023" name="Plant J.">
        <title>Genome sequences and population genomics provide insights into the demographic history, inbreeding, and mutation load of two 'living fossil' tree species of Dipteronia.</title>
        <authorList>
            <person name="Feng Y."/>
            <person name="Comes H.P."/>
            <person name="Chen J."/>
            <person name="Zhu S."/>
            <person name="Lu R."/>
            <person name="Zhang X."/>
            <person name="Li P."/>
            <person name="Qiu J."/>
            <person name="Olsen K.M."/>
            <person name="Qiu Y."/>
        </authorList>
    </citation>
    <scope>NUCLEOTIDE SEQUENCE</scope>
    <source>
        <strain evidence="3">KIB01</strain>
    </source>
</reference>
<feature type="domain" description="Reverse transcriptase zinc-binding" evidence="2">
    <location>
        <begin position="374"/>
        <end position="459"/>
    </location>
</feature>
<keyword evidence="1" id="KW-1133">Transmembrane helix</keyword>
<feature type="transmembrane region" description="Helical" evidence="1">
    <location>
        <begin position="338"/>
        <end position="358"/>
    </location>
</feature>
<organism evidence="3 4">
    <name type="scientific">Dipteronia dyeriana</name>
    <dbReference type="NCBI Taxonomy" id="168575"/>
    <lineage>
        <taxon>Eukaryota</taxon>
        <taxon>Viridiplantae</taxon>
        <taxon>Streptophyta</taxon>
        <taxon>Embryophyta</taxon>
        <taxon>Tracheophyta</taxon>
        <taxon>Spermatophyta</taxon>
        <taxon>Magnoliopsida</taxon>
        <taxon>eudicotyledons</taxon>
        <taxon>Gunneridae</taxon>
        <taxon>Pentapetalae</taxon>
        <taxon>rosids</taxon>
        <taxon>malvids</taxon>
        <taxon>Sapindales</taxon>
        <taxon>Sapindaceae</taxon>
        <taxon>Hippocastanoideae</taxon>
        <taxon>Acereae</taxon>
        <taxon>Dipteronia</taxon>
    </lineage>
</organism>
<keyword evidence="1" id="KW-0472">Membrane</keyword>
<dbReference type="AlphaFoldDB" id="A0AAE0CU88"/>
<keyword evidence="1" id="KW-0812">Transmembrane</keyword>
<dbReference type="Pfam" id="PF13966">
    <property type="entry name" value="zf-RVT"/>
    <property type="match status" value="1"/>
</dbReference>
<feature type="transmembrane region" description="Helical" evidence="1">
    <location>
        <begin position="490"/>
        <end position="508"/>
    </location>
</feature>
<dbReference type="InterPro" id="IPR026960">
    <property type="entry name" value="RVT-Znf"/>
</dbReference>
<dbReference type="EMBL" id="JANJYI010000001">
    <property type="protein sequence ID" value="KAK2663118.1"/>
    <property type="molecule type" value="Genomic_DNA"/>
</dbReference>
<sequence>MCKVDPITVNQARGRFARLCVEIDISKPLLGALHIEDRTVRTCREGMVEPILMDADCTGNNEIYVEKDTSPYGSWLLVSYGRDSGSRFDVLCEEDDITMTEVELQAVNKAASGSVNHKGKVVLTKITTYTEDEDLDSASVLIHLHGEVTDFIPQPVEHMEIAEGLVHKELITLMAYMDRSFAMMASNPEEALAVFLLFKDDLGLNNEYDKNEVIIAFLEQSASSTSQKVVIDQVAFVYGRQIQNNIVIAQEALHKFKTVKGKLGYIAWKIDLAKAYDKLQWGFIKQVIEEVGIVGNMNDLIMGCITNMSYKVVMNGELTKSFTPKCGIRQVIGMCGSFPLFFPSMLFLVLSISILINLNKMDTAMWGLSNNGDFFVKSAHEGHFRYDDHVPWKWNFIWKLKLPPIVLYFLWTLLHGKLLTNCHQATRGIISDITCLRCNESGEDVKHVFRGCSDSFGIWENISKCITRDCAFQADWDEWICINLKCNSLVLGRIPNYLLFGVTLWFMWK</sequence>
<proteinExistence type="predicted"/>
<dbReference type="Proteomes" id="UP001280121">
    <property type="component" value="Unassembled WGS sequence"/>
</dbReference>
<evidence type="ECO:0000259" key="2">
    <source>
        <dbReference type="Pfam" id="PF13966"/>
    </source>
</evidence>
<comment type="caution">
    <text evidence="3">The sequence shown here is derived from an EMBL/GenBank/DDBJ whole genome shotgun (WGS) entry which is preliminary data.</text>
</comment>
<accession>A0AAE0CU88</accession>
<evidence type="ECO:0000313" key="4">
    <source>
        <dbReference type="Proteomes" id="UP001280121"/>
    </source>
</evidence>
<dbReference type="PANTHER" id="PTHR46890:SF48">
    <property type="entry name" value="RNA-DIRECTED DNA POLYMERASE"/>
    <property type="match status" value="1"/>
</dbReference>
<dbReference type="InterPro" id="IPR052343">
    <property type="entry name" value="Retrotransposon-Effector_Assoc"/>
</dbReference>
<evidence type="ECO:0000313" key="3">
    <source>
        <dbReference type="EMBL" id="KAK2663118.1"/>
    </source>
</evidence>
<evidence type="ECO:0000256" key="1">
    <source>
        <dbReference type="SAM" id="Phobius"/>
    </source>
</evidence>